<dbReference type="EMBL" id="MIJF01000067">
    <property type="protein sequence ID" value="OEF97237.1"/>
    <property type="molecule type" value="Genomic_DNA"/>
</dbReference>
<keyword evidence="5" id="KW-0749">Sporulation</keyword>
<name>A0A1D2YSH7_9BACI</name>
<sequence length="116" mass="13266">MNFNITLEMVRNTLIVRLEGELDHHTSEMVREKIDKELAKGIVKNLLFNLEHLTFMDSSGLGMLLGRYKKIRQSEGKMSICCLQPSVYKIFELSGIFKILSVFENESEAIEALEVA</sequence>
<evidence type="ECO:0000256" key="2">
    <source>
        <dbReference type="ARBA" id="ARBA00009013"/>
    </source>
</evidence>
<keyword evidence="9" id="KW-1185">Reference proteome</keyword>
<dbReference type="Gene3D" id="3.30.750.24">
    <property type="entry name" value="STAS domain"/>
    <property type="match status" value="1"/>
</dbReference>
<evidence type="ECO:0000313" key="9">
    <source>
        <dbReference type="Proteomes" id="UP000243739"/>
    </source>
</evidence>
<evidence type="ECO:0000256" key="1">
    <source>
        <dbReference type="ARBA" id="ARBA00001976"/>
    </source>
</evidence>
<dbReference type="InterPro" id="IPR002645">
    <property type="entry name" value="STAS_dom"/>
</dbReference>
<dbReference type="AlphaFoldDB" id="A0A1D2YSH7"/>
<evidence type="ECO:0000313" key="8">
    <source>
        <dbReference type="EMBL" id="OEF97237.1"/>
    </source>
</evidence>
<dbReference type="Proteomes" id="UP000243739">
    <property type="component" value="Unassembled WGS sequence"/>
</dbReference>
<dbReference type="PROSITE" id="PS50801">
    <property type="entry name" value="STAS"/>
    <property type="match status" value="1"/>
</dbReference>
<dbReference type="GO" id="GO:0030435">
    <property type="term" value="P:sporulation resulting in formation of a cellular spore"/>
    <property type="evidence" value="ECO:0007669"/>
    <property type="project" value="UniProtKB-KW"/>
</dbReference>
<dbReference type="Pfam" id="PF01740">
    <property type="entry name" value="STAS"/>
    <property type="match status" value="1"/>
</dbReference>
<evidence type="ECO:0000256" key="4">
    <source>
        <dbReference type="ARBA" id="ARBA00022553"/>
    </source>
</evidence>
<evidence type="ECO:0000256" key="6">
    <source>
        <dbReference type="RuleBase" id="RU003749"/>
    </source>
</evidence>
<keyword evidence="4" id="KW-0597">Phosphoprotein</keyword>
<comment type="similarity">
    <text evidence="2 6">Belongs to the anti-sigma-factor antagonist family.</text>
</comment>
<organism evidence="8 9">
    <name type="scientific">Vulcanibacillus modesticaldus</name>
    <dbReference type="NCBI Taxonomy" id="337097"/>
    <lineage>
        <taxon>Bacteria</taxon>
        <taxon>Bacillati</taxon>
        <taxon>Bacillota</taxon>
        <taxon>Bacilli</taxon>
        <taxon>Bacillales</taxon>
        <taxon>Bacillaceae</taxon>
        <taxon>Vulcanibacillus</taxon>
    </lineage>
</organism>
<feature type="domain" description="STAS" evidence="7">
    <location>
        <begin position="3"/>
        <end position="113"/>
    </location>
</feature>
<dbReference type="InterPro" id="IPR014237">
    <property type="entry name" value="Anti-sigma_F_ant"/>
</dbReference>
<dbReference type="OrthoDB" id="9796601at2"/>
<dbReference type="STRING" id="337097.BHF71_03620"/>
<evidence type="ECO:0000256" key="5">
    <source>
        <dbReference type="ARBA" id="ARBA00022969"/>
    </source>
</evidence>
<dbReference type="PANTHER" id="PTHR33495">
    <property type="entry name" value="ANTI-SIGMA FACTOR ANTAGONIST TM_1081-RELATED-RELATED"/>
    <property type="match status" value="1"/>
</dbReference>
<dbReference type="RefSeq" id="WP_069657450.1">
    <property type="nucleotide sequence ID" value="NZ_MIJF01000067.1"/>
</dbReference>
<evidence type="ECO:0000259" key="7">
    <source>
        <dbReference type="PROSITE" id="PS50801"/>
    </source>
</evidence>
<dbReference type="InterPro" id="IPR003658">
    <property type="entry name" value="Anti-sigma_ant"/>
</dbReference>
<comment type="caution">
    <text evidence="8">The sequence shown here is derived from an EMBL/GenBank/DDBJ whole genome shotgun (WGS) entry which is preliminary data.</text>
</comment>
<proteinExistence type="inferred from homology"/>
<dbReference type="GO" id="GO:0045152">
    <property type="term" value="F:antisigma factor binding"/>
    <property type="evidence" value="ECO:0007669"/>
    <property type="project" value="InterPro"/>
</dbReference>
<accession>A0A1D2YSH7</accession>
<comment type="function">
    <text evidence="1">In the phosphorylated form it could act as an anti-anti-sigma factor that counteracts SpoIIAB and thus releases sigma f from inhibition.</text>
</comment>
<dbReference type="GO" id="GO:0043856">
    <property type="term" value="F:anti-sigma factor antagonist activity"/>
    <property type="evidence" value="ECO:0007669"/>
    <property type="project" value="InterPro"/>
</dbReference>
<dbReference type="CDD" id="cd07043">
    <property type="entry name" value="STAS_anti-anti-sigma_factors"/>
    <property type="match status" value="1"/>
</dbReference>
<gene>
    <name evidence="8" type="ORF">BHF71_03620</name>
</gene>
<evidence type="ECO:0000256" key="3">
    <source>
        <dbReference type="ARBA" id="ARBA00020784"/>
    </source>
</evidence>
<dbReference type="NCBIfam" id="TIGR00377">
    <property type="entry name" value="ant_ant_sig"/>
    <property type="match status" value="1"/>
</dbReference>
<reference evidence="8 9" key="1">
    <citation type="submission" date="2016-09" db="EMBL/GenBank/DDBJ databases">
        <title>Draft genome sequence for the type strain of Vulcanibacillus modesticaldus BR, a strictly anaerobic, moderately thermophilic, and nitrate-reducing bacterium from deep sea-hydrothermal vents of the Mid-Atlantic Ridge.</title>
        <authorList>
            <person name="Abin C.A."/>
            <person name="Hollibaugh J.T."/>
        </authorList>
    </citation>
    <scope>NUCLEOTIDE SEQUENCE [LARGE SCALE GENOMIC DNA]</scope>
    <source>
        <strain evidence="8 9">BR</strain>
    </source>
</reference>
<dbReference type="InterPro" id="IPR036513">
    <property type="entry name" value="STAS_dom_sf"/>
</dbReference>
<protein>
    <recommendedName>
        <fullName evidence="3 6">Anti-sigma F factor antagonist</fullName>
    </recommendedName>
    <alternativeName>
        <fullName evidence="6">Stage II sporulation protein</fullName>
    </alternativeName>
</protein>
<dbReference type="NCBIfam" id="TIGR02886">
    <property type="entry name" value="spore_II_AA"/>
    <property type="match status" value="1"/>
</dbReference>
<dbReference type="SUPFAM" id="SSF52091">
    <property type="entry name" value="SpoIIaa-like"/>
    <property type="match status" value="1"/>
</dbReference>
<dbReference type="PANTHER" id="PTHR33495:SF2">
    <property type="entry name" value="ANTI-SIGMA FACTOR ANTAGONIST TM_1081-RELATED"/>
    <property type="match status" value="1"/>
</dbReference>